<dbReference type="AlphaFoldDB" id="A0A7W9WLN4"/>
<dbReference type="Proteomes" id="UP000541136">
    <property type="component" value="Unassembled WGS sequence"/>
</dbReference>
<comment type="caution">
    <text evidence="1">The sequence shown here is derived from an EMBL/GenBank/DDBJ whole genome shotgun (WGS) entry which is preliminary data.</text>
</comment>
<dbReference type="EMBL" id="JACHIB010000007">
    <property type="protein sequence ID" value="MBB6083437.1"/>
    <property type="molecule type" value="Genomic_DNA"/>
</dbReference>
<name>A0A7W9WLN4_CASDE</name>
<sequence>MEIGYGTIMANNYTSELTQFLNQYKSDHPDTEARQFAGRARLWDKELDPELQEGFRAARVPQDPYVYYQKA</sequence>
<accession>A0A7W9WLN4</accession>
<reference evidence="1 2" key="1">
    <citation type="submission" date="2020-08" db="EMBL/GenBank/DDBJ databases">
        <title>Genomic Encyclopedia of Type Strains, Phase IV (KMG-IV): sequencing the most valuable type-strain genomes for metagenomic binning, comparative biology and taxonomic classification.</title>
        <authorList>
            <person name="Goeker M."/>
        </authorList>
    </citation>
    <scope>NUCLEOTIDE SEQUENCE [LARGE SCALE GENOMIC DNA]</scope>
    <source>
        <strain evidence="1 2">DSM 12141</strain>
    </source>
</reference>
<organism evidence="1 2">
    <name type="scientific">Castellaniella defragrans</name>
    <name type="common">Alcaligenes defragrans</name>
    <dbReference type="NCBI Taxonomy" id="75697"/>
    <lineage>
        <taxon>Bacteria</taxon>
        <taxon>Pseudomonadati</taxon>
        <taxon>Pseudomonadota</taxon>
        <taxon>Betaproteobacteria</taxon>
        <taxon>Burkholderiales</taxon>
        <taxon>Alcaligenaceae</taxon>
        <taxon>Castellaniella</taxon>
    </lineage>
</organism>
<proteinExistence type="predicted"/>
<dbReference type="InterPro" id="IPR021853">
    <property type="entry name" value="DUF3460"/>
</dbReference>
<gene>
    <name evidence="1" type="ORF">HNR28_001475</name>
</gene>
<evidence type="ECO:0000313" key="2">
    <source>
        <dbReference type="Proteomes" id="UP000541136"/>
    </source>
</evidence>
<protein>
    <submittedName>
        <fullName evidence="1">Putative IMPACT (Imprinted ancient) family translation regulator</fullName>
    </submittedName>
</protein>
<evidence type="ECO:0000313" key="1">
    <source>
        <dbReference type="EMBL" id="MBB6083437.1"/>
    </source>
</evidence>
<dbReference type="Pfam" id="PF11943">
    <property type="entry name" value="DUF3460"/>
    <property type="match status" value="1"/>
</dbReference>